<accession>A0A1L8TPW4</accession>
<evidence type="ECO:0008006" key="3">
    <source>
        <dbReference type="Google" id="ProtNLM"/>
    </source>
</evidence>
<gene>
    <name evidence="1" type="ORF">RV04_GL001439</name>
</gene>
<organism evidence="1 2">
    <name type="scientific">Enterococcus hermanniensis</name>
    <dbReference type="NCBI Taxonomy" id="249189"/>
    <lineage>
        <taxon>Bacteria</taxon>
        <taxon>Bacillati</taxon>
        <taxon>Bacillota</taxon>
        <taxon>Bacilli</taxon>
        <taxon>Lactobacillales</taxon>
        <taxon>Enterococcaceae</taxon>
        <taxon>Enterococcus</taxon>
    </lineage>
</organism>
<comment type="caution">
    <text evidence="1">The sequence shown here is derived from an EMBL/GenBank/DDBJ whole genome shotgun (WGS) entry which is preliminary data.</text>
</comment>
<evidence type="ECO:0000313" key="1">
    <source>
        <dbReference type="EMBL" id="OJG46273.1"/>
    </source>
</evidence>
<protein>
    <recommendedName>
        <fullName evidence="3">Lipoprotein</fullName>
    </recommendedName>
</protein>
<sequence length="219" mass="24499">MKVNKQLGLAAATLGMVVLLGACGKTEDAGTVVGETGSETVYTDSSGDDVAVGEETLKNDGYFKQIVTDGINPKVKDIVSYDTQFSSSDWDKIKFDVDHAKLVTVKDFKDEDGDTYKTLVSLNYKLDIEDTTDKYIMPDHAEVELSDGKKVDADFFMDIFDDEFSTTDKHKDGFIHFKIKDEQKLKEIKAIDVTFRAKTDSNDETTHTYKIDFPLEAEE</sequence>
<dbReference type="Proteomes" id="UP000182077">
    <property type="component" value="Unassembled WGS sequence"/>
</dbReference>
<proteinExistence type="predicted"/>
<dbReference type="AlphaFoldDB" id="A0A1L8TPW4"/>
<dbReference type="EMBL" id="JXKQ01000003">
    <property type="protein sequence ID" value="OJG46273.1"/>
    <property type="molecule type" value="Genomic_DNA"/>
</dbReference>
<dbReference type="OrthoDB" id="2199707at2"/>
<dbReference type="RefSeq" id="WP_071857358.1">
    <property type="nucleotide sequence ID" value="NZ_JBHSHK010000001.1"/>
</dbReference>
<dbReference type="STRING" id="249189.RV04_GL001439"/>
<dbReference type="PROSITE" id="PS51257">
    <property type="entry name" value="PROKAR_LIPOPROTEIN"/>
    <property type="match status" value="1"/>
</dbReference>
<evidence type="ECO:0000313" key="2">
    <source>
        <dbReference type="Proteomes" id="UP000182077"/>
    </source>
</evidence>
<keyword evidence="2" id="KW-1185">Reference proteome</keyword>
<reference evidence="1 2" key="1">
    <citation type="submission" date="2014-12" db="EMBL/GenBank/DDBJ databases">
        <title>Draft genome sequences of 29 type strains of Enterococci.</title>
        <authorList>
            <person name="Zhong Z."/>
            <person name="Sun Z."/>
            <person name="Liu W."/>
            <person name="Zhang W."/>
            <person name="Zhang H."/>
        </authorList>
    </citation>
    <scope>NUCLEOTIDE SEQUENCE [LARGE SCALE GENOMIC DNA]</scope>
    <source>
        <strain evidence="1 2">DSM 17122</strain>
    </source>
</reference>
<name>A0A1L8TPW4_9ENTE</name>